<evidence type="ECO:0000259" key="2">
    <source>
        <dbReference type="Pfam" id="PF00534"/>
    </source>
</evidence>
<reference evidence="4 5" key="1">
    <citation type="journal article" date="2016" name="Nat. Commun.">
        <title>Thousands of microbial genomes shed light on interconnected biogeochemical processes in an aquifer system.</title>
        <authorList>
            <person name="Anantharaman K."/>
            <person name="Brown C.T."/>
            <person name="Hug L.A."/>
            <person name="Sharon I."/>
            <person name="Castelle C.J."/>
            <person name="Probst A.J."/>
            <person name="Thomas B.C."/>
            <person name="Singh A."/>
            <person name="Wilkins M.J."/>
            <person name="Karaoz U."/>
            <person name="Brodie E.L."/>
            <person name="Williams K.H."/>
            <person name="Hubbard S.S."/>
            <person name="Banfield J.F."/>
        </authorList>
    </citation>
    <scope>NUCLEOTIDE SEQUENCE [LARGE SCALE GENOMIC DNA]</scope>
</reference>
<feature type="transmembrane region" description="Helical" evidence="1">
    <location>
        <begin position="68"/>
        <end position="90"/>
    </location>
</feature>
<comment type="caution">
    <text evidence="4">The sequence shown here is derived from an EMBL/GenBank/DDBJ whole genome shotgun (WGS) entry which is preliminary data.</text>
</comment>
<dbReference type="Gene3D" id="3.40.50.2000">
    <property type="entry name" value="Glycogen Phosphorylase B"/>
    <property type="match status" value="2"/>
</dbReference>
<dbReference type="Pfam" id="PF00534">
    <property type="entry name" value="Glycos_transf_1"/>
    <property type="match status" value="1"/>
</dbReference>
<dbReference type="Proteomes" id="UP000177082">
    <property type="component" value="Unassembled WGS sequence"/>
</dbReference>
<name>A0A1F8BJR0_9BACT</name>
<keyword evidence="1" id="KW-0812">Transmembrane</keyword>
<evidence type="ECO:0008006" key="6">
    <source>
        <dbReference type="Google" id="ProtNLM"/>
    </source>
</evidence>
<dbReference type="PANTHER" id="PTHR45947">
    <property type="entry name" value="SULFOQUINOVOSYL TRANSFERASE SQD2"/>
    <property type="match status" value="1"/>
</dbReference>
<dbReference type="InterPro" id="IPR050194">
    <property type="entry name" value="Glycosyltransferase_grp1"/>
</dbReference>
<accession>A0A1F8BJR0</accession>
<keyword evidence="1" id="KW-0472">Membrane</keyword>
<gene>
    <name evidence="4" type="ORF">A2961_00240</name>
</gene>
<evidence type="ECO:0000259" key="3">
    <source>
        <dbReference type="Pfam" id="PF13439"/>
    </source>
</evidence>
<dbReference type="STRING" id="1802519.A2961_00240"/>
<dbReference type="CDD" id="cd03801">
    <property type="entry name" value="GT4_PimA-like"/>
    <property type="match status" value="1"/>
</dbReference>
<feature type="domain" description="Glycosyl transferase family 1" evidence="2">
    <location>
        <begin position="193"/>
        <end position="340"/>
    </location>
</feature>
<dbReference type="InterPro" id="IPR028098">
    <property type="entry name" value="Glyco_trans_4-like_N"/>
</dbReference>
<evidence type="ECO:0000256" key="1">
    <source>
        <dbReference type="SAM" id="Phobius"/>
    </source>
</evidence>
<sequence>MKIIIIQPFLSWGGAEAVSVQFANALTKTGHKSKIVCLYKTPSLPHAADKVEITTPPKFIYELLAKSYLLMTILGLPILLVLTLVNSVGVDLINPHNFPSLWVAVVVGKLRRIPVIWTVHNFPQSPLPPLFDKFFARQCKTVIAVSQKVAGQVYRNYKIKAKVIYPGIDHAFWSKLPIVVHRPPAGRQARLIAGKFVVLTAGRLKSDKSFDIAISSFAQASLKIKNAVLNVVGSGPDLVRLRTISSMQSANVKFIGYQTPEQLRNWYTTADLFLLPSYKTEGCNLTPLEALCSGVPSVVAKGSGVDEIFEKYKLGLVAEPTIEDFSGKIIDYHDNYKENSDRRNLKNWVQKNLSWDNYVNKFIELI</sequence>
<dbReference type="Pfam" id="PF13439">
    <property type="entry name" value="Glyco_transf_4"/>
    <property type="match status" value="1"/>
</dbReference>
<dbReference type="InterPro" id="IPR001296">
    <property type="entry name" value="Glyco_trans_1"/>
</dbReference>
<keyword evidence="1" id="KW-1133">Transmembrane helix</keyword>
<proteinExistence type="predicted"/>
<feature type="domain" description="Glycosyltransferase subfamily 4-like N-terminal" evidence="3">
    <location>
        <begin position="12"/>
        <end position="171"/>
    </location>
</feature>
<dbReference type="EMBL" id="MGHF01000007">
    <property type="protein sequence ID" value="OGM64306.1"/>
    <property type="molecule type" value="Genomic_DNA"/>
</dbReference>
<dbReference type="SUPFAM" id="SSF53756">
    <property type="entry name" value="UDP-Glycosyltransferase/glycogen phosphorylase"/>
    <property type="match status" value="1"/>
</dbReference>
<organism evidence="4 5">
    <name type="scientific">Candidatus Woesebacteria bacterium RIFCSPLOWO2_01_FULL_39_21</name>
    <dbReference type="NCBI Taxonomy" id="1802519"/>
    <lineage>
        <taxon>Bacteria</taxon>
        <taxon>Candidatus Woeseibacteriota</taxon>
    </lineage>
</organism>
<evidence type="ECO:0000313" key="5">
    <source>
        <dbReference type="Proteomes" id="UP000177082"/>
    </source>
</evidence>
<protein>
    <recommendedName>
        <fullName evidence="6">Glycosyltransferase subfamily 4-like N-terminal domain-containing protein</fullName>
    </recommendedName>
</protein>
<dbReference type="GO" id="GO:0016757">
    <property type="term" value="F:glycosyltransferase activity"/>
    <property type="evidence" value="ECO:0007669"/>
    <property type="project" value="InterPro"/>
</dbReference>
<evidence type="ECO:0000313" key="4">
    <source>
        <dbReference type="EMBL" id="OGM64306.1"/>
    </source>
</evidence>
<dbReference type="PANTHER" id="PTHR45947:SF3">
    <property type="entry name" value="SULFOQUINOVOSYL TRANSFERASE SQD2"/>
    <property type="match status" value="1"/>
</dbReference>
<dbReference type="AlphaFoldDB" id="A0A1F8BJR0"/>